<evidence type="ECO:0000256" key="1">
    <source>
        <dbReference type="SAM" id="Coils"/>
    </source>
</evidence>
<reference evidence="3 4" key="1">
    <citation type="submission" date="2023-09" db="EMBL/GenBank/DDBJ databases">
        <title>Multi-omics analysis of a traditional fermented food reveals byproduct-associated fungal strains for waste-to-food upcycling.</title>
        <authorList>
            <consortium name="Lawrence Berkeley National Laboratory"/>
            <person name="Rekdal V.M."/>
            <person name="Villalobos-Escobedo J.M."/>
            <person name="Rodriguez-Valeron N."/>
            <person name="Garcia M.O."/>
            <person name="Vasquez D.P."/>
            <person name="Damayanti I."/>
            <person name="Sorensen P.M."/>
            <person name="Baidoo E.E."/>
            <person name="De Carvalho A.C."/>
            <person name="Riley R."/>
            <person name="Lipzen A."/>
            <person name="He G."/>
            <person name="Yan M."/>
            <person name="Haridas S."/>
            <person name="Daum C."/>
            <person name="Yoshinaga Y."/>
            <person name="Ng V."/>
            <person name="Grigoriev I.V."/>
            <person name="Munk R."/>
            <person name="Nuraida L."/>
            <person name="Wijaya C.H."/>
            <person name="Morales P.-C."/>
            <person name="Keasling J.D."/>
        </authorList>
    </citation>
    <scope>NUCLEOTIDE SEQUENCE [LARGE SCALE GENOMIC DNA]</scope>
    <source>
        <strain evidence="3 4">FGSC 2613</strain>
    </source>
</reference>
<proteinExistence type="predicted"/>
<evidence type="ECO:0000313" key="3">
    <source>
        <dbReference type="EMBL" id="KAL0465183.1"/>
    </source>
</evidence>
<protein>
    <submittedName>
        <fullName evidence="3">Uncharacterized protein</fullName>
    </submittedName>
</protein>
<comment type="caution">
    <text evidence="3">The sequence shown here is derived from an EMBL/GenBank/DDBJ whole genome shotgun (WGS) entry which is preliminary data.</text>
</comment>
<feature type="coiled-coil region" evidence="1">
    <location>
        <begin position="288"/>
        <end position="326"/>
    </location>
</feature>
<keyword evidence="4" id="KW-1185">Reference proteome</keyword>
<feature type="compositionally biased region" description="Acidic residues" evidence="2">
    <location>
        <begin position="349"/>
        <end position="383"/>
    </location>
</feature>
<gene>
    <name evidence="3" type="ORF">QR685DRAFT_582388</name>
</gene>
<organism evidence="3 4">
    <name type="scientific">Neurospora intermedia</name>
    <dbReference type="NCBI Taxonomy" id="5142"/>
    <lineage>
        <taxon>Eukaryota</taxon>
        <taxon>Fungi</taxon>
        <taxon>Dikarya</taxon>
        <taxon>Ascomycota</taxon>
        <taxon>Pezizomycotina</taxon>
        <taxon>Sordariomycetes</taxon>
        <taxon>Sordariomycetidae</taxon>
        <taxon>Sordariales</taxon>
        <taxon>Sordariaceae</taxon>
        <taxon>Neurospora</taxon>
    </lineage>
</organism>
<feature type="region of interest" description="Disordered" evidence="2">
    <location>
        <begin position="147"/>
        <end position="261"/>
    </location>
</feature>
<keyword evidence="1" id="KW-0175">Coiled coil</keyword>
<feature type="compositionally biased region" description="Basic residues" evidence="2">
    <location>
        <begin position="191"/>
        <end position="206"/>
    </location>
</feature>
<accession>A0ABR3D011</accession>
<feature type="compositionally biased region" description="Acidic residues" evidence="2">
    <location>
        <begin position="83"/>
        <end position="97"/>
    </location>
</feature>
<evidence type="ECO:0000313" key="4">
    <source>
        <dbReference type="Proteomes" id="UP001451303"/>
    </source>
</evidence>
<dbReference type="Proteomes" id="UP001451303">
    <property type="component" value="Unassembled WGS sequence"/>
</dbReference>
<feature type="compositionally biased region" description="Low complexity" evidence="2">
    <location>
        <begin position="181"/>
        <end position="190"/>
    </location>
</feature>
<feature type="compositionally biased region" description="Basic and acidic residues" evidence="2">
    <location>
        <begin position="233"/>
        <end position="246"/>
    </location>
</feature>
<evidence type="ECO:0000256" key="2">
    <source>
        <dbReference type="SAM" id="MobiDB-lite"/>
    </source>
</evidence>
<sequence>METDPDSDLPALRSQLSSDMADDHLDIESTLRSSQSKIKELRKELDTVDIVISKLFASYNALNKAWSKVDQKVGLARERASMEMDDGEEGRDEEEGDDDKKRKRKDSSETEDPTTTSSRGRSKRSSSPIEVSEATLDAVARILPLPLPQLEEDSGNDLEEGDITEAVTGGGGRGGGGGGSSTSHQQQQQGNRKKIHMDKREVKRVRTASPESGSGPESGSELGSVMKSIEGNEVVKDQEGDGHTLDNEGEYGQEELPDNEGQVNLRKDLQVNFVFLEHHFKRYEENMNKRLEMYKSDMNKRVETLENDIYERIEKLERDAKSVEKLENWMGSGWNEWVGETITYGGNNTDDEDEEDSEDEDSEEDEDDSNHDDDDDDDDDDDNYNGNLPSPPDDHPLTNSANH</sequence>
<feature type="compositionally biased region" description="Gly residues" evidence="2">
    <location>
        <begin position="168"/>
        <end position="180"/>
    </location>
</feature>
<feature type="region of interest" description="Disordered" evidence="2">
    <location>
        <begin position="78"/>
        <end position="132"/>
    </location>
</feature>
<feature type="compositionally biased region" description="Low complexity" evidence="2">
    <location>
        <begin position="209"/>
        <end position="224"/>
    </location>
</feature>
<feature type="compositionally biased region" description="Acidic residues" evidence="2">
    <location>
        <begin position="247"/>
        <end position="258"/>
    </location>
</feature>
<feature type="compositionally biased region" description="Acidic residues" evidence="2">
    <location>
        <begin position="150"/>
        <end position="163"/>
    </location>
</feature>
<dbReference type="EMBL" id="JAVLET010000018">
    <property type="protein sequence ID" value="KAL0465183.1"/>
    <property type="molecule type" value="Genomic_DNA"/>
</dbReference>
<feature type="region of interest" description="Disordered" evidence="2">
    <location>
        <begin position="1"/>
        <end position="24"/>
    </location>
</feature>
<name>A0ABR3D011_NEUIN</name>
<feature type="region of interest" description="Disordered" evidence="2">
    <location>
        <begin position="340"/>
        <end position="403"/>
    </location>
</feature>